<dbReference type="AlphaFoldDB" id="A0A6H5G3P0"/>
<protein>
    <submittedName>
        <fullName evidence="1">Uncharacterized protein</fullName>
    </submittedName>
</protein>
<gene>
    <name evidence="1" type="ORF">NTEN_LOCUS3465</name>
</gene>
<keyword evidence="2" id="KW-1185">Reference proteome</keyword>
<evidence type="ECO:0000313" key="1">
    <source>
        <dbReference type="EMBL" id="CAA9997125.1"/>
    </source>
</evidence>
<evidence type="ECO:0000313" key="2">
    <source>
        <dbReference type="Proteomes" id="UP000479000"/>
    </source>
</evidence>
<name>A0A6H5G3P0_9HEMI</name>
<dbReference type="Proteomes" id="UP000479000">
    <property type="component" value="Unassembled WGS sequence"/>
</dbReference>
<accession>A0A6H5G3P0</accession>
<reference evidence="1 2" key="1">
    <citation type="submission" date="2020-02" db="EMBL/GenBank/DDBJ databases">
        <authorList>
            <person name="Ferguson B K."/>
        </authorList>
    </citation>
    <scope>NUCLEOTIDE SEQUENCE [LARGE SCALE GENOMIC DNA]</scope>
</reference>
<dbReference type="EMBL" id="CADCXU010005418">
    <property type="protein sequence ID" value="CAA9997125.1"/>
    <property type="molecule type" value="Genomic_DNA"/>
</dbReference>
<proteinExistence type="predicted"/>
<organism evidence="1 2">
    <name type="scientific">Nesidiocoris tenuis</name>
    <dbReference type="NCBI Taxonomy" id="355587"/>
    <lineage>
        <taxon>Eukaryota</taxon>
        <taxon>Metazoa</taxon>
        <taxon>Ecdysozoa</taxon>
        <taxon>Arthropoda</taxon>
        <taxon>Hexapoda</taxon>
        <taxon>Insecta</taxon>
        <taxon>Pterygota</taxon>
        <taxon>Neoptera</taxon>
        <taxon>Paraneoptera</taxon>
        <taxon>Hemiptera</taxon>
        <taxon>Heteroptera</taxon>
        <taxon>Panheteroptera</taxon>
        <taxon>Cimicomorpha</taxon>
        <taxon>Miridae</taxon>
        <taxon>Dicyphina</taxon>
        <taxon>Nesidiocoris</taxon>
    </lineage>
</organism>
<sequence length="220" mass="25062">MLIWKHASCVPLAEGVHKFVFQALAEHLTDEKFEVYNGKTVEHRLYGLNVAMTGNGEMIMTVIAVINDRFLKSFCDVNMPDSLPKIVVNHFARAAQKAANAESQKKANQPKKVEVERNVNLFEEEVEDDDCDEEWDEWEPKEELMAADCGEKIKLEGDELRIQLQETIKSLKLLKGTHDHFQRPIAISVLKYSKTLKDFFEKRGPSLGISGISLSWRATN</sequence>
<feature type="non-terminal residue" evidence="1">
    <location>
        <position position="220"/>
    </location>
</feature>